<dbReference type="Proteomes" id="UP001231915">
    <property type="component" value="Unassembled WGS sequence"/>
</dbReference>
<comment type="caution">
    <text evidence="1">The sequence shown here is derived from an EMBL/GenBank/DDBJ whole genome shotgun (WGS) entry which is preliminary data.</text>
</comment>
<keyword evidence="2" id="KW-1185">Reference proteome</keyword>
<organism evidence="1 2">
    <name type="scientific">Pseudoalteromonas obscura</name>
    <dbReference type="NCBI Taxonomy" id="3048491"/>
    <lineage>
        <taxon>Bacteria</taxon>
        <taxon>Pseudomonadati</taxon>
        <taxon>Pseudomonadota</taxon>
        <taxon>Gammaproteobacteria</taxon>
        <taxon>Alteromonadales</taxon>
        <taxon>Pseudoalteromonadaceae</taxon>
        <taxon>Pseudoalteromonas</taxon>
    </lineage>
</organism>
<dbReference type="RefSeq" id="WP_284136274.1">
    <property type="nucleotide sequence ID" value="NZ_JASJUT010000001.1"/>
</dbReference>
<dbReference type="EMBL" id="JASJUT010000001">
    <property type="protein sequence ID" value="MDK2594018.1"/>
    <property type="molecule type" value="Genomic_DNA"/>
</dbReference>
<evidence type="ECO:0000313" key="2">
    <source>
        <dbReference type="Proteomes" id="UP001231915"/>
    </source>
</evidence>
<proteinExistence type="predicted"/>
<name>A0ABT7EFS4_9GAMM</name>
<protein>
    <submittedName>
        <fullName evidence="1">Uncharacterized protein</fullName>
    </submittedName>
</protein>
<evidence type="ECO:0000313" key="1">
    <source>
        <dbReference type="EMBL" id="MDK2594018.1"/>
    </source>
</evidence>
<sequence length="130" mass="14386">MSIYEEELEGREFDWFASDSEGNIALFATAGEGTIPNLVIKNYADHDAVAVQLESPNWGSSEVWSDFAKLGFFVFDWDLHGGPYKRAQNPTSNMNKQLRNTIMALGSIPSLPVKFAEIDEIASGMLGSHK</sequence>
<reference evidence="1 2" key="1">
    <citation type="submission" date="2023-05" db="EMBL/GenBank/DDBJ databases">
        <title>Pseudoalteromonas ardens sp. nov., Pseudoalteromonas obscura sp. nov., and Pseudoalteromonas umbrosa sp. nov., isolated from the coral Montipora capitata.</title>
        <authorList>
            <person name="Thomas E.M."/>
            <person name="Smith E.M."/>
            <person name="Papke E."/>
            <person name="Shlafstein M.D."/>
            <person name="Oline D.K."/>
            <person name="Videau P."/>
            <person name="Saw J.H."/>
            <person name="Strangman W.K."/>
            <person name="Ushijima B."/>
        </authorList>
    </citation>
    <scope>NUCLEOTIDE SEQUENCE [LARGE SCALE GENOMIC DNA]</scope>
    <source>
        <strain evidence="1 2">P94</strain>
    </source>
</reference>
<gene>
    <name evidence="1" type="ORF">QNM18_02910</name>
</gene>
<accession>A0ABT7EFS4</accession>